<dbReference type="Proteomes" id="UP000442533">
    <property type="component" value="Unassembled WGS sequence"/>
</dbReference>
<organism evidence="2 3">
    <name type="scientific">Paracoccus limosus</name>
    <dbReference type="NCBI Taxonomy" id="913252"/>
    <lineage>
        <taxon>Bacteria</taxon>
        <taxon>Pseudomonadati</taxon>
        <taxon>Pseudomonadota</taxon>
        <taxon>Alphaproteobacteria</taxon>
        <taxon>Rhodobacterales</taxon>
        <taxon>Paracoccaceae</taxon>
        <taxon>Paracoccus</taxon>
    </lineage>
</organism>
<dbReference type="InterPro" id="IPR006538">
    <property type="entry name" value="CobT"/>
</dbReference>
<comment type="caution">
    <text evidence="2">The sequence shown here is derived from an EMBL/GenBank/DDBJ whole genome shotgun (WGS) entry which is preliminary data.</text>
</comment>
<accession>A0A844HAA8</accession>
<sequence length="81" mass="8560">MKKPDNPADPFKKALTEATRAMAEAQELNVTFSADPSGVSGVAMRLPRDTADAMADEAAPRYSAPCGTPRRRTVTGATPQP</sequence>
<keyword evidence="3" id="KW-1185">Reference proteome</keyword>
<dbReference type="EMBL" id="WMIF01000020">
    <property type="protein sequence ID" value="MTH35657.1"/>
    <property type="molecule type" value="Genomic_DNA"/>
</dbReference>
<feature type="region of interest" description="Disordered" evidence="1">
    <location>
        <begin position="56"/>
        <end position="81"/>
    </location>
</feature>
<evidence type="ECO:0000256" key="1">
    <source>
        <dbReference type="SAM" id="MobiDB-lite"/>
    </source>
</evidence>
<evidence type="ECO:0000313" key="3">
    <source>
        <dbReference type="Proteomes" id="UP000442533"/>
    </source>
</evidence>
<dbReference type="GO" id="GO:0009236">
    <property type="term" value="P:cobalamin biosynthetic process"/>
    <property type="evidence" value="ECO:0007669"/>
    <property type="project" value="InterPro"/>
</dbReference>
<name>A0A844HAA8_9RHOB</name>
<gene>
    <name evidence="2" type="ORF">GL279_13695</name>
</gene>
<evidence type="ECO:0000313" key="2">
    <source>
        <dbReference type="EMBL" id="MTH35657.1"/>
    </source>
</evidence>
<reference evidence="2 3" key="1">
    <citation type="submission" date="2019-11" db="EMBL/GenBank/DDBJ databases">
        <authorList>
            <person name="Dong K."/>
        </authorList>
    </citation>
    <scope>NUCLEOTIDE SEQUENCE [LARGE SCALE GENOMIC DNA]</scope>
    <source>
        <strain evidence="2 3">JCM 17370</strain>
    </source>
</reference>
<protein>
    <submittedName>
        <fullName evidence="2">Uncharacterized protein</fullName>
    </submittedName>
</protein>
<dbReference type="Pfam" id="PF06213">
    <property type="entry name" value="CobT"/>
    <property type="match status" value="1"/>
</dbReference>
<proteinExistence type="predicted"/>
<dbReference type="AlphaFoldDB" id="A0A844HAA8"/>